<dbReference type="AlphaFoldDB" id="A0AAE5BTK8"/>
<keyword evidence="6 7" id="KW-0472">Membrane</keyword>
<dbReference type="PANTHER" id="PTHR21624">
    <property type="entry name" value="STEROL DESATURASE-RELATED PROTEIN"/>
    <property type="match status" value="1"/>
</dbReference>
<dbReference type="GO" id="GO:0006643">
    <property type="term" value="P:membrane lipid metabolic process"/>
    <property type="evidence" value="ECO:0007669"/>
    <property type="project" value="TreeGrafter"/>
</dbReference>
<gene>
    <name evidence="9" type="ORF">GV832_04470</name>
</gene>
<organism evidence="9 10">
    <name type="scientific">Stagnihabitans tardus</name>
    <dbReference type="NCBI Taxonomy" id="2699202"/>
    <lineage>
        <taxon>Bacteria</taxon>
        <taxon>Pseudomonadati</taxon>
        <taxon>Pseudomonadota</taxon>
        <taxon>Alphaproteobacteria</taxon>
        <taxon>Rhodobacterales</taxon>
        <taxon>Paracoccaceae</taxon>
        <taxon>Stagnihabitans</taxon>
    </lineage>
</organism>
<reference evidence="9" key="1">
    <citation type="submission" date="2020-01" db="EMBL/GenBank/DDBJ databases">
        <authorList>
            <person name="Chen W.-M."/>
        </authorList>
    </citation>
    <scope>NUCLEOTIDE SEQUENCE</scope>
    <source>
        <strain evidence="9">CYK-10</strain>
    </source>
</reference>
<feature type="domain" description="Fatty acid hydroxylase" evidence="8">
    <location>
        <begin position="91"/>
        <end position="227"/>
    </location>
</feature>
<evidence type="ECO:0000313" key="10">
    <source>
        <dbReference type="Proteomes" id="UP001193501"/>
    </source>
</evidence>
<feature type="transmembrane region" description="Helical" evidence="7">
    <location>
        <begin position="140"/>
        <end position="164"/>
    </location>
</feature>
<dbReference type="RefSeq" id="WP_168773637.1">
    <property type="nucleotide sequence ID" value="NZ_JAABNR010000003.1"/>
</dbReference>
<evidence type="ECO:0000256" key="6">
    <source>
        <dbReference type="ARBA" id="ARBA00023136"/>
    </source>
</evidence>
<dbReference type="PANTHER" id="PTHR21624:SF1">
    <property type="entry name" value="ALKYLGLYCEROL MONOOXYGENASE"/>
    <property type="match status" value="1"/>
</dbReference>
<feature type="transmembrane region" description="Helical" evidence="7">
    <location>
        <begin position="78"/>
        <end position="103"/>
    </location>
</feature>
<dbReference type="InterPro" id="IPR006694">
    <property type="entry name" value="Fatty_acid_hydroxylase"/>
</dbReference>
<dbReference type="Proteomes" id="UP001193501">
    <property type="component" value="Unassembled WGS sequence"/>
</dbReference>
<dbReference type="GO" id="GO:0005506">
    <property type="term" value="F:iron ion binding"/>
    <property type="evidence" value="ECO:0007669"/>
    <property type="project" value="InterPro"/>
</dbReference>
<evidence type="ECO:0000256" key="2">
    <source>
        <dbReference type="ARBA" id="ARBA00022692"/>
    </source>
</evidence>
<dbReference type="InterPro" id="IPR051689">
    <property type="entry name" value="Sterol_desaturase/TMEM195"/>
</dbReference>
<keyword evidence="10" id="KW-1185">Reference proteome</keyword>
<keyword evidence="4" id="KW-0560">Oxidoreductase</keyword>
<proteinExistence type="predicted"/>
<sequence length="276" mass="31192">MTTFLLDHEPALRVAAFLGVLAAMMAWELASPVRRQEVPRVIRWTNNLGLVIVDTAILRLAFPLLAVGLATRIEGGGLFGLLSLPGWVAVPLGLLLLDLAIYFQHRVFHAVPLLWRLHRMHHADPDFDTTTALRFHPVEIVLSMAIKLAVVALLGLPPVAVLVFEVILNATALFNHGNVSLPPRLEPLLRRLIVTPDMHRVHHSTDPVETNSNYGFNLPWWDRIFGTYRPAARLGSQMETGLTEFRAPREQWIDRLLLQPFRRQTERPKRRPTLGP</sequence>
<comment type="subcellular location">
    <subcellularLocation>
        <location evidence="1">Endomembrane system</location>
        <topology evidence="1">Multi-pass membrane protein</topology>
    </subcellularLocation>
</comment>
<keyword evidence="3 7" id="KW-1133">Transmembrane helix</keyword>
<dbReference type="GO" id="GO:0008610">
    <property type="term" value="P:lipid biosynthetic process"/>
    <property type="evidence" value="ECO:0007669"/>
    <property type="project" value="InterPro"/>
</dbReference>
<evidence type="ECO:0000313" key="9">
    <source>
        <dbReference type="EMBL" id="NBZ86826.1"/>
    </source>
</evidence>
<dbReference type="Pfam" id="PF04116">
    <property type="entry name" value="FA_hydroxylase"/>
    <property type="match status" value="1"/>
</dbReference>
<keyword evidence="5" id="KW-0443">Lipid metabolism</keyword>
<name>A0AAE5BTK8_9RHOB</name>
<evidence type="ECO:0000256" key="3">
    <source>
        <dbReference type="ARBA" id="ARBA00022989"/>
    </source>
</evidence>
<comment type="caution">
    <text evidence="9">The sequence shown here is derived from an EMBL/GenBank/DDBJ whole genome shotgun (WGS) entry which is preliminary data.</text>
</comment>
<feature type="transmembrane region" description="Helical" evidence="7">
    <location>
        <begin position="50"/>
        <end position="71"/>
    </location>
</feature>
<accession>A0AAE5BTK8</accession>
<evidence type="ECO:0000256" key="5">
    <source>
        <dbReference type="ARBA" id="ARBA00023098"/>
    </source>
</evidence>
<dbReference type="GO" id="GO:0012505">
    <property type="term" value="C:endomembrane system"/>
    <property type="evidence" value="ECO:0007669"/>
    <property type="project" value="UniProtKB-SubCell"/>
</dbReference>
<keyword evidence="2 7" id="KW-0812">Transmembrane</keyword>
<evidence type="ECO:0000256" key="7">
    <source>
        <dbReference type="SAM" id="Phobius"/>
    </source>
</evidence>
<evidence type="ECO:0000259" key="8">
    <source>
        <dbReference type="Pfam" id="PF04116"/>
    </source>
</evidence>
<dbReference type="GO" id="GO:0050479">
    <property type="term" value="F:glyceryl-ether monooxygenase activity"/>
    <property type="evidence" value="ECO:0007669"/>
    <property type="project" value="TreeGrafter"/>
</dbReference>
<evidence type="ECO:0000256" key="1">
    <source>
        <dbReference type="ARBA" id="ARBA00004127"/>
    </source>
</evidence>
<feature type="transmembrane region" description="Helical" evidence="7">
    <location>
        <begin position="12"/>
        <end position="30"/>
    </location>
</feature>
<protein>
    <submittedName>
        <fullName evidence="9">Sterol desaturase family protein</fullName>
    </submittedName>
</protein>
<evidence type="ECO:0000256" key="4">
    <source>
        <dbReference type="ARBA" id="ARBA00023002"/>
    </source>
</evidence>
<dbReference type="GO" id="GO:0016020">
    <property type="term" value="C:membrane"/>
    <property type="evidence" value="ECO:0007669"/>
    <property type="project" value="GOC"/>
</dbReference>
<dbReference type="EMBL" id="JAABNR010000003">
    <property type="protein sequence ID" value="NBZ86826.1"/>
    <property type="molecule type" value="Genomic_DNA"/>
</dbReference>